<keyword evidence="5" id="KW-0411">Iron-sulfur</keyword>
<comment type="caution">
    <text evidence="7">The sequence shown here is derived from an EMBL/GenBank/DDBJ whole genome shotgun (WGS) entry which is preliminary data.</text>
</comment>
<keyword evidence="3" id="KW-0677">Repeat</keyword>
<dbReference type="GO" id="GO:0046872">
    <property type="term" value="F:metal ion binding"/>
    <property type="evidence" value="ECO:0007669"/>
    <property type="project" value="UniProtKB-KW"/>
</dbReference>
<feature type="domain" description="4Fe-4S ferredoxin-type" evidence="6">
    <location>
        <begin position="124"/>
        <end position="158"/>
    </location>
</feature>
<evidence type="ECO:0000256" key="2">
    <source>
        <dbReference type="ARBA" id="ARBA00022723"/>
    </source>
</evidence>
<accession>A0A2B8BG45</accession>
<dbReference type="InterPro" id="IPR017900">
    <property type="entry name" value="4Fe4S_Fe_S_CS"/>
</dbReference>
<dbReference type="PROSITE" id="PS00198">
    <property type="entry name" value="4FE4S_FER_1"/>
    <property type="match status" value="1"/>
</dbReference>
<dbReference type="RefSeq" id="WP_098735728.1">
    <property type="nucleotide sequence ID" value="NZ_PDKW01000039.1"/>
</dbReference>
<evidence type="ECO:0000313" key="8">
    <source>
        <dbReference type="Proteomes" id="UP000225379"/>
    </source>
</evidence>
<dbReference type="Pfam" id="PF12837">
    <property type="entry name" value="Fer4_6"/>
    <property type="match status" value="1"/>
</dbReference>
<feature type="domain" description="4Fe-4S ferredoxin-type" evidence="6">
    <location>
        <begin position="80"/>
        <end position="109"/>
    </location>
</feature>
<dbReference type="Proteomes" id="UP000225379">
    <property type="component" value="Unassembled WGS sequence"/>
</dbReference>
<dbReference type="EMBL" id="PDKW01000039">
    <property type="protein sequence ID" value="PGH57736.1"/>
    <property type="molecule type" value="Genomic_DNA"/>
</dbReference>
<keyword evidence="2" id="KW-0479">Metal-binding</keyword>
<name>A0A2B8BG45_9PROT</name>
<keyword evidence="4" id="KW-0408">Iron</keyword>
<proteinExistence type="predicted"/>
<evidence type="ECO:0000259" key="6">
    <source>
        <dbReference type="PROSITE" id="PS51379"/>
    </source>
</evidence>
<sequence>MNRFVTANPSKCIGCRTCEVACALAHSDGAGVEGLAPESFKPRIRMVKTADVSTAVMCHHCEDAPCVNACPNNAIVYRQHSVQVEQERCLGCKNCVLACPFGVMDVVTVPAVRQFAGMTLSLGVKAQAHKCDLCIERGDAGPACVSVCPTSALTLMDREAMDETLRRRRERAALEAAEVAA</sequence>
<organism evidence="7 8">
    <name type="scientific">Azospirillum palustre</name>
    <dbReference type="NCBI Taxonomy" id="2044885"/>
    <lineage>
        <taxon>Bacteria</taxon>
        <taxon>Pseudomonadati</taxon>
        <taxon>Pseudomonadota</taxon>
        <taxon>Alphaproteobacteria</taxon>
        <taxon>Rhodospirillales</taxon>
        <taxon>Azospirillaceae</taxon>
        <taxon>Azospirillum</taxon>
    </lineage>
</organism>
<dbReference type="InterPro" id="IPR017896">
    <property type="entry name" value="4Fe4S_Fe-S-bd"/>
</dbReference>
<dbReference type="AlphaFoldDB" id="A0A2B8BG45"/>
<dbReference type="PANTHER" id="PTHR42859">
    <property type="entry name" value="OXIDOREDUCTASE"/>
    <property type="match status" value="1"/>
</dbReference>
<protein>
    <submittedName>
        <fullName evidence="7">Effector protein</fullName>
    </submittedName>
</protein>
<feature type="domain" description="4Fe-4S ferredoxin-type" evidence="6">
    <location>
        <begin position="3"/>
        <end position="22"/>
    </location>
</feature>
<gene>
    <name evidence="7" type="ORF">CRT60_07060</name>
</gene>
<dbReference type="Pfam" id="PF12838">
    <property type="entry name" value="Fer4_7"/>
    <property type="match status" value="1"/>
</dbReference>
<keyword evidence="8" id="KW-1185">Reference proteome</keyword>
<evidence type="ECO:0000313" key="7">
    <source>
        <dbReference type="EMBL" id="PGH57736.1"/>
    </source>
</evidence>
<evidence type="ECO:0000256" key="1">
    <source>
        <dbReference type="ARBA" id="ARBA00022485"/>
    </source>
</evidence>
<evidence type="ECO:0000256" key="4">
    <source>
        <dbReference type="ARBA" id="ARBA00023004"/>
    </source>
</evidence>
<dbReference type="InterPro" id="IPR050294">
    <property type="entry name" value="RnfB_subfamily"/>
</dbReference>
<evidence type="ECO:0000256" key="5">
    <source>
        <dbReference type="ARBA" id="ARBA00023014"/>
    </source>
</evidence>
<dbReference type="Gene3D" id="3.30.70.20">
    <property type="match status" value="2"/>
</dbReference>
<dbReference type="PROSITE" id="PS51379">
    <property type="entry name" value="4FE4S_FER_2"/>
    <property type="match status" value="3"/>
</dbReference>
<dbReference type="OrthoDB" id="9779457at2"/>
<dbReference type="SUPFAM" id="SSF54862">
    <property type="entry name" value="4Fe-4S ferredoxins"/>
    <property type="match status" value="1"/>
</dbReference>
<dbReference type="CDD" id="cd10554">
    <property type="entry name" value="HycB_like"/>
    <property type="match status" value="1"/>
</dbReference>
<dbReference type="GO" id="GO:0051539">
    <property type="term" value="F:4 iron, 4 sulfur cluster binding"/>
    <property type="evidence" value="ECO:0007669"/>
    <property type="project" value="UniProtKB-KW"/>
</dbReference>
<reference evidence="8" key="1">
    <citation type="submission" date="2017-10" db="EMBL/GenBank/DDBJ databases">
        <authorList>
            <person name="Kravchenko I.K."/>
            <person name="Grouzdev D.S."/>
        </authorList>
    </citation>
    <scope>NUCLEOTIDE SEQUENCE [LARGE SCALE GENOMIC DNA]</scope>
    <source>
        <strain evidence="8">B2</strain>
    </source>
</reference>
<evidence type="ECO:0000256" key="3">
    <source>
        <dbReference type="ARBA" id="ARBA00022737"/>
    </source>
</evidence>
<dbReference type="PANTHER" id="PTHR42859:SF17">
    <property type="entry name" value="ELECTRON TRANSPORT PROTEIN HYDN-RELATED"/>
    <property type="match status" value="1"/>
</dbReference>
<keyword evidence="1" id="KW-0004">4Fe-4S</keyword>